<evidence type="ECO:0000313" key="2">
    <source>
        <dbReference type="EMBL" id="KPN63210.1"/>
    </source>
</evidence>
<dbReference type="EMBL" id="LKBA01000006">
    <property type="protein sequence ID" value="KPN63210.1"/>
    <property type="molecule type" value="Genomic_DNA"/>
</dbReference>
<organism evidence="2 3">
    <name type="scientific">Aliiroseovarius crassostreae</name>
    <dbReference type="NCBI Taxonomy" id="154981"/>
    <lineage>
        <taxon>Bacteria</taxon>
        <taxon>Pseudomonadati</taxon>
        <taxon>Pseudomonadota</taxon>
        <taxon>Alphaproteobacteria</taxon>
        <taxon>Rhodobacterales</taxon>
        <taxon>Paracoccaceae</taxon>
        <taxon>Aliiroseovarius</taxon>
    </lineage>
</organism>
<keyword evidence="3" id="KW-1185">Reference proteome</keyword>
<proteinExistence type="predicted"/>
<protein>
    <recommendedName>
        <fullName evidence="1">SMODS-associated and fused to various effectors domain-containing protein</fullName>
    </recommendedName>
</protein>
<evidence type="ECO:0000259" key="1">
    <source>
        <dbReference type="Pfam" id="PF18145"/>
    </source>
</evidence>
<evidence type="ECO:0000313" key="3">
    <source>
        <dbReference type="Proteomes" id="UP000050471"/>
    </source>
</evidence>
<dbReference type="Proteomes" id="UP000050471">
    <property type="component" value="Unassembled WGS sequence"/>
</dbReference>
<dbReference type="OrthoDB" id="5379188at2"/>
<reference evidence="2 3" key="1">
    <citation type="submission" date="2015-09" db="EMBL/GenBank/DDBJ databases">
        <title>Draft genome sequence of Aliiroseovarius crassostreae CV919-312TSm, the causative agent of Roseovarius Oyster Disease (formerly Juvenile Oyster Disease).</title>
        <authorList>
            <person name="Kessner L."/>
            <person name="Spinard E."/>
            <person name="Nelson D."/>
        </authorList>
    </citation>
    <scope>NUCLEOTIDE SEQUENCE [LARGE SCALE GENOMIC DNA]</scope>
    <source>
        <strain evidence="2 3">CV919-312</strain>
    </source>
</reference>
<gene>
    <name evidence="2" type="ORF">AKJ29_10960</name>
</gene>
<sequence length="169" mass="18845">MSSIGVWLGSAPLLVELGRLISDISEADVYERHREPAQWGCPEDGQETNFFSSKGIQGPKRVALKLSITSHIADDRITAAIGDDVFIWEICSNPQQHGVIHHKGDLSRFRTIVRSPLDEIKNEHGMNIELMVFPAIPVSCAIEFGRVWQPEAHPDMEIYDQIKEGGGRS</sequence>
<dbReference type="Pfam" id="PF18145">
    <property type="entry name" value="SAVED"/>
    <property type="match status" value="1"/>
</dbReference>
<comment type="caution">
    <text evidence="2">The sequence shown here is derived from an EMBL/GenBank/DDBJ whole genome shotgun (WGS) entry which is preliminary data.</text>
</comment>
<accession>A0A0P7J5F7</accession>
<name>A0A0P7J5F7_9RHOB</name>
<feature type="domain" description="SMODS-associated and fused to various effectors" evidence="1">
    <location>
        <begin position="9"/>
        <end position="165"/>
    </location>
</feature>
<dbReference type="AlphaFoldDB" id="A0A0P7J5F7"/>
<dbReference type="InterPro" id="IPR040836">
    <property type="entry name" value="SAVED"/>
</dbReference>
<dbReference type="NCBIfam" id="NF033611">
    <property type="entry name" value="SAVED"/>
    <property type="match status" value="1"/>
</dbReference>
<dbReference type="RefSeq" id="WP_055189340.1">
    <property type="nucleotide sequence ID" value="NZ_FPBS01000042.1"/>
</dbReference>